<name>A0A6M0Q6M9_9BACI</name>
<reference evidence="2 3" key="1">
    <citation type="submission" date="2020-02" db="EMBL/GenBank/DDBJ databases">
        <title>Bacillus aquiflavi sp. nov., isolated from yellow water of strong flavor Chinese baijiu in Yibin region of China.</title>
        <authorList>
            <person name="Xie J."/>
        </authorList>
    </citation>
    <scope>NUCLEOTIDE SEQUENCE [LARGE SCALE GENOMIC DNA]</scope>
    <source>
        <strain evidence="2 3">SA4</strain>
    </source>
</reference>
<dbReference type="InterPro" id="IPR036249">
    <property type="entry name" value="Thioredoxin-like_sf"/>
</dbReference>
<dbReference type="EMBL" id="JAAIWM010000002">
    <property type="protein sequence ID" value="NEY71957.1"/>
    <property type="molecule type" value="Genomic_DNA"/>
</dbReference>
<dbReference type="Pfam" id="PF00085">
    <property type="entry name" value="Thioredoxin"/>
    <property type="match status" value="1"/>
</dbReference>
<dbReference type="RefSeq" id="WP_163179502.1">
    <property type="nucleotide sequence ID" value="NZ_JAAIWM010000002.1"/>
</dbReference>
<organism evidence="2 3">
    <name type="scientific">Bacillus mesophilus</name>
    <dbReference type="NCBI Taxonomy" id="1808955"/>
    <lineage>
        <taxon>Bacteria</taxon>
        <taxon>Bacillati</taxon>
        <taxon>Bacillota</taxon>
        <taxon>Bacilli</taxon>
        <taxon>Bacillales</taxon>
        <taxon>Bacillaceae</taxon>
        <taxon>Bacillus</taxon>
    </lineage>
</organism>
<dbReference type="PANTHER" id="PTHR10438:SF468">
    <property type="entry name" value="THIOREDOXIN-1-RELATED"/>
    <property type="match status" value="1"/>
</dbReference>
<comment type="caution">
    <text evidence="2">The sequence shown here is derived from an EMBL/GenBank/DDBJ whole genome shotgun (WGS) entry which is preliminary data.</text>
</comment>
<dbReference type="InterPro" id="IPR050620">
    <property type="entry name" value="Thioredoxin_H-type-like"/>
</dbReference>
<evidence type="ECO:0000259" key="1">
    <source>
        <dbReference type="PROSITE" id="PS51352"/>
    </source>
</evidence>
<accession>A0A6M0Q6M9</accession>
<evidence type="ECO:0000313" key="3">
    <source>
        <dbReference type="Proteomes" id="UP000481043"/>
    </source>
</evidence>
<keyword evidence="3" id="KW-1185">Reference proteome</keyword>
<dbReference type="Proteomes" id="UP000481043">
    <property type="component" value="Unassembled WGS sequence"/>
</dbReference>
<proteinExistence type="predicted"/>
<dbReference type="PANTHER" id="PTHR10438">
    <property type="entry name" value="THIOREDOXIN"/>
    <property type="match status" value="1"/>
</dbReference>
<dbReference type="Gene3D" id="3.40.30.10">
    <property type="entry name" value="Glutaredoxin"/>
    <property type="match status" value="1"/>
</dbReference>
<dbReference type="InterPro" id="IPR013766">
    <property type="entry name" value="Thioredoxin_domain"/>
</dbReference>
<protein>
    <submittedName>
        <fullName evidence="2">Thioredoxin family protein</fullName>
    </submittedName>
</protein>
<feature type="domain" description="Thioredoxin" evidence="1">
    <location>
        <begin position="11"/>
        <end position="123"/>
    </location>
</feature>
<sequence length="123" mass="14619">MNSRYRYNIETRVLSKRSESLMKKLESTEQYKEIIKENTVLLFSADWCPDCRVIEPVLPELENSFTDFSFYYVDRDQFLDLCIELDVFGIPSFIAYKSGEEVGRFVSKDRKTKEEIEDFLTKL</sequence>
<dbReference type="AlphaFoldDB" id="A0A6M0Q6M9"/>
<dbReference type="CDD" id="cd02947">
    <property type="entry name" value="TRX_family"/>
    <property type="match status" value="1"/>
</dbReference>
<gene>
    <name evidence="2" type="ORF">G4D63_09370</name>
</gene>
<evidence type="ECO:0000313" key="2">
    <source>
        <dbReference type="EMBL" id="NEY71957.1"/>
    </source>
</evidence>
<dbReference type="PROSITE" id="PS51352">
    <property type="entry name" value="THIOREDOXIN_2"/>
    <property type="match status" value="1"/>
</dbReference>
<dbReference type="SUPFAM" id="SSF52833">
    <property type="entry name" value="Thioredoxin-like"/>
    <property type="match status" value="1"/>
</dbReference>